<dbReference type="Gene3D" id="1.20.1250.20">
    <property type="entry name" value="MFS general substrate transporter like domains"/>
    <property type="match status" value="1"/>
</dbReference>
<name>A0A413SHF7_9FIRM</name>
<dbReference type="InterPro" id="IPR011701">
    <property type="entry name" value="MFS"/>
</dbReference>
<evidence type="ECO:0000256" key="3">
    <source>
        <dbReference type="ARBA" id="ARBA00022692"/>
    </source>
</evidence>
<keyword evidence="4 6" id="KW-1133">Transmembrane helix</keyword>
<keyword evidence="2" id="KW-1003">Cell membrane</keyword>
<feature type="transmembrane region" description="Helical" evidence="6">
    <location>
        <begin position="46"/>
        <end position="66"/>
    </location>
</feature>
<evidence type="ECO:0000256" key="5">
    <source>
        <dbReference type="ARBA" id="ARBA00023136"/>
    </source>
</evidence>
<feature type="transmembrane region" description="Helical" evidence="6">
    <location>
        <begin position="170"/>
        <end position="186"/>
    </location>
</feature>
<organism evidence="7 8">
    <name type="scientific">Roseburia intestinalis</name>
    <dbReference type="NCBI Taxonomy" id="166486"/>
    <lineage>
        <taxon>Bacteria</taxon>
        <taxon>Bacillati</taxon>
        <taxon>Bacillota</taxon>
        <taxon>Clostridia</taxon>
        <taxon>Lachnospirales</taxon>
        <taxon>Lachnospiraceae</taxon>
        <taxon>Roseburia</taxon>
    </lineage>
</organism>
<gene>
    <name evidence="7" type="ORF">DW927_10530</name>
</gene>
<keyword evidence="5 6" id="KW-0472">Membrane</keyword>
<sequence>MSHQQKTLWTKDFTSITIATILTAVGGEAMNLPISLLVFDETGSTFLSALVLICGVLPDIVLSVLAAPLIDKGGKKKWIVGLDIVTAVLYAVMGVYISGHAFNYLLYLIFVLAVGTISVFYRLAYDAWYPNLIPNGMEQKGYAVSNTIYPLVIIAMSPAATFLYEKISMAHIFYLVSGITMVSVVIESRIHEEKEEAQDDYTWKQYCQDIREGFHYLKKEKGIRNIYTYMSITSGVSDGNTVLIQAFYQTVPWLTVTMLGFLKSAEMIGRGLGGIFQYKKEIPVKKRYAFTKFVYTVYGLMDILLLYLPYPLMLCNRFLCGALGISSATIRETAVQSYLPENMRARINAFFNMVFAIGSVAFQMAAGALGQIMSYRSAILMLSVAELTAMFLLICIPAKENRPVYEAVRKTE</sequence>
<feature type="transmembrane region" description="Helical" evidence="6">
    <location>
        <begin position="289"/>
        <end position="310"/>
    </location>
</feature>
<dbReference type="Pfam" id="PF07690">
    <property type="entry name" value="MFS_1"/>
    <property type="match status" value="1"/>
</dbReference>
<protein>
    <submittedName>
        <fullName evidence="7">MFS transporter</fullName>
    </submittedName>
</protein>
<proteinExistence type="predicted"/>
<evidence type="ECO:0000313" key="7">
    <source>
        <dbReference type="EMBL" id="RHA66681.1"/>
    </source>
</evidence>
<accession>A0A413SHF7</accession>
<dbReference type="PANTHER" id="PTHR23513:SF6">
    <property type="entry name" value="MAJOR FACILITATOR SUPERFAMILY ASSOCIATED DOMAIN-CONTAINING PROTEIN"/>
    <property type="match status" value="1"/>
</dbReference>
<dbReference type="SUPFAM" id="SSF103473">
    <property type="entry name" value="MFS general substrate transporter"/>
    <property type="match status" value="1"/>
</dbReference>
<feature type="transmembrane region" description="Helical" evidence="6">
    <location>
        <begin position="78"/>
        <end position="98"/>
    </location>
</feature>
<evidence type="ECO:0000256" key="6">
    <source>
        <dbReference type="SAM" id="Phobius"/>
    </source>
</evidence>
<dbReference type="GO" id="GO:0005886">
    <property type="term" value="C:plasma membrane"/>
    <property type="evidence" value="ECO:0007669"/>
    <property type="project" value="UniProtKB-SubCell"/>
</dbReference>
<dbReference type="Gene3D" id="1.20.1720.10">
    <property type="entry name" value="Multidrug resistance protein D"/>
    <property type="match status" value="1"/>
</dbReference>
<evidence type="ECO:0000256" key="2">
    <source>
        <dbReference type="ARBA" id="ARBA00022475"/>
    </source>
</evidence>
<evidence type="ECO:0000256" key="1">
    <source>
        <dbReference type="ARBA" id="ARBA00004651"/>
    </source>
</evidence>
<feature type="transmembrane region" description="Helical" evidence="6">
    <location>
        <begin position="12"/>
        <end position="34"/>
    </location>
</feature>
<evidence type="ECO:0000313" key="8">
    <source>
        <dbReference type="Proteomes" id="UP000284465"/>
    </source>
</evidence>
<dbReference type="CDD" id="cd06173">
    <property type="entry name" value="MFS_MefA_like"/>
    <property type="match status" value="1"/>
</dbReference>
<feature type="transmembrane region" description="Helical" evidence="6">
    <location>
        <begin position="146"/>
        <end position="164"/>
    </location>
</feature>
<dbReference type="GO" id="GO:0022857">
    <property type="term" value="F:transmembrane transporter activity"/>
    <property type="evidence" value="ECO:0007669"/>
    <property type="project" value="InterPro"/>
</dbReference>
<comment type="subcellular location">
    <subcellularLocation>
        <location evidence="1">Cell membrane</location>
        <topology evidence="1">Multi-pass membrane protein</topology>
    </subcellularLocation>
</comment>
<dbReference type="InterPro" id="IPR036259">
    <property type="entry name" value="MFS_trans_sf"/>
</dbReference>
<comment type="caution">
    <text evidence="7">The sequence shown here is derived from an EMBL/GenBank/DDBJ whole genome shotgun (WGS) entry which is preliminary data.</text>
</comment>
<feature type="transmembrane region" description="Helical" evidence="6">
    <location>
        <begin position="347"/>
        <end position="369"/>
    </location>
</feature>
<dbReference type="Proteomes" id="UP000284465">
    <property type="component" value="Unassembled WGS sequence"/>
</dbReference>
<evidence type="ECO:0000256" key="4">
    <source>
        <dbReference type="ARBA" id="ARBA00022989"/>
    </source>
</evidence>
<reference evidence="7 8" key="1">
    <citation type="submission" date="2018-08" db="EMBL/GenBank/DDBJ databases">
        <title>A genome reference for cultivated species of the human gut microbiota.</title>
        <authorList>
            <person name="Zou Y."/>
            <person name="Xue W."/>
            <person name="Luo G."/>
        </authorList>
    </citation>
    <scope>NUCLEOTIDE SEQUENCE [LARGE SCALE GENOMIC DNA]</scope>
    <source>
        <strain evidence="7 8">AM43-11</strain>
    </source>
</reference>
<keyword evidence="3 6" id="KW-0812">Transmembrane</keyword>
<feature type="transmembrane region" description="Helical" evidence="6">
    <location>
        <begin position="104"/>
        <end position="125"/>
    </location>
</feature>
<dbReference type="RefSeq" id="WP_118591465.1">
    <property type="nucleotide sequence ID" value="NZ_QSFP01000011.1"/>
</dbReference>
<dbReference type="EMBL" id="QSFP01000011">
    <property type="protein sequence ID" value="RHA66681.1"/>
    <property type="molecule type" value="Genomic_DNA"/>
</dbReference>
<feature type="transmembrane region" description="Helical" evidence="6">
    <location>
        <begin position="375"/>
        <end position="396"/>
    </location>
</feature>
<dbReference type="AlphaFoldDB" id="A0A413SHF7"/>
<dbReference type="PANTHER" id="PTHR23513">
    <property type="entry name" value="INTEGRAL MEMBRANE EFFLUX PROTEIN-RELATED"/>
    <property type="match status" value="1"/>
</dbReference>